<comment type="caution">
    <text evidence="8">The sequence shown here is derived from an EMBL/GenBank/DDBJ whole genome shotgun (WGS) entry which is preliminary data.</text>
</comment>
<accession>A0ABS1TJC3</accession>
<dbReference type="Gene3D" id="1.25.40.10">
    <property type="entry name" value="Tetratricopeptide repeat domain"/>
    <property type="match status" value="2"/>
</dbReference>
<comment type="similarity">
    <text evidence="5">Belongs to the Rap family.</text>
</comment>
<dbReference type="CDD" id="cd00093">
    <property type="entry name" value="HTH_XRE"/>
    <property type="match status" value="1"/>
</dbReference>
<evidence type="ECO:0000256" key="6">
    <source>
        <dbReference type="SAM" id="Coils"/>
    </source>
</evidence>
<dbReference type="InterPro" id="IPR051476">
    <property type="entry name" value="Bac_ResReg_Asp_Phosphatase"/>
</dbReference>
<dbReference type="PANTHER" id="PTHR46630:SF1">
    <property type="entry name" value="TETRATRICOPEPTIDE REPEAT PROTEIN 29"/>
    <property type="match status" value="1"/>
</dbReference>
<evidence type="ECO:0000313" key="8">
    <source>
        <dbReference type="EMBL" id="MBL4938661.1"/>
    </source>
</evidence>
<protein>
    <submittedName>
        <fullName evidence="8">Helix-turn-helix domain-containing protein</fullName>
    </submittedName>
</protein>
<dbReference type="Proteomes" id="UP000632377">
    <property type="component" value="Unassembled WGS sequence"/>
</dbReference>
<dbReference type="Pfam" id="PF01381">
    <property type="entry name" value="HTH_3"/>
    <property type="match status" value="1"/>
</dbReference>
<organism evidence="8 9">
    <name type="scientific">Clostridium rhizosphaerae</name>
    <dbReference type="NCBI Taxonomy" id="2803861"/>
    <lineage>
        <taxon>Bacteria</taxon>
        <taxon>Bacillati</taxon>
        <taxon>Bacillota</taxon>
        <taxon>Clostridia</taxon>
        <taxon>Eubacteriales</taxon>
        <taxon>Clostridiaceae</taxon>
        <taxon>Clostridium</taxon>
    </lineage>
</organism>
<dbReference type="PANTHER" id="PTHR46630">
    <property type="entry name" value="TETRATRICOPEPTIDE REPEAT PROTEIN 29"/>
    <property type="match status" value="1"/>
</dbReference>
<feature type="coiled-coil region" evidence="6">
    <location>
        <begin position="379"/>
        <end position="406"/>
    </location>
</feature>
<dbReference type="EMBL" id="JAESWC010000027">
    <property type="protein sequence ID" value="MBL4938661.1"/>
    <property type="molecule type" value="Genomic_DNA"/>
</dbReference>
<keyword evidence="6" id="KW-0175">Coiled coil</keyword>
<dbReference type="InterPro" id="IPR011990">
    <property type="entry name" value="TPR-like_helical_dom_sf"/>
</dbReference>
<evidence type="ECO:0000256" key="4">
    <source>
        <dbReference type="ARBA" id="ARBA00022803"/>
    </source>
</evidence>
<proteinExistence type="inferred from homology"/>
<dbReference type="SUPFAM" id="SSF48452">
    <property type="entry name" value="TPR-like"/>
    <property type="match status" value="2"/>
</dbReference>
<comment type="subcellular location">
    <subcellularLocation>
        <location evidence="1">Cytoplasm</location>
    </subcellularLocation>
</comment>
<keyword evidence="2" id="KW-0963">Cytoplasm</keyword>
<keyword evidence="4" id="KW-0802">TPR repeat</keyword>
<dbReference type="SUPFAM" id="SSF47413">
    <property type="entry name" value="lambda repressor-like DNA-binding domains"/>
    <property type="match status" value="1"/>
</dbReference>
<keyword evidence="3" id="KW-0677">Repeat</keyword>
<sequence length="421" mass="49658">MIFLTTGEKIRSLRKKFNMRQQELEDENITRAFISMIETGKRGLSRETAKIIAGKLNNKAKSLNIALKIDEDYLLRSPKQDAEIYCFNKLNNMPTQDEMEVIISIATRYSLIKAEAQSYKVLGDYEFNLNSYTNSFINYMISLDLFKDTDEKCCLGYLYNRLGECKKNNKEFLEAISFFDRANYYSRLYEDKNIQKCCIYNMAEAYKSLGEIDKALKYIDIYLNIFNKETDFNNYIYINVLKANCYISKGNIEKAGSLYIELLELCSDKEDILLYVSYNYAIVNKELEDINNSLEYFNKAEEIALKKDKKILIDIYLKKAEIYKKKYQYNEALYLAKFGLKLAQEHNNIDALINSYYILIDTYTFMEDFQNLKIVYTKLLELLKNNKSYKEELNKAYNRLALLYLEQNDIEMCKKYLNMAS</sequence>
<dbReference type="RefSeq" id="WP_202751423.1">
    <property type="nucleotide sequence ID" value="NZ_JAESWC010000027.1"/>
</dbReference>
<dbReference type="InterPro" id="IPR010982">
    <property type="entry name" value="Lambda_DNA-bd_dom_sf"/>
</dbReference>
<evidence type="ECO:0000259" key="7">
    <source>
        <dbReference type="PROSITE" id="PS50943"/>
    </source>
</evidence>
<dbReference type="SMART" id="SM00530">
    <property type="entry name" value="HTH_XRE"/>
    <property type="match status" value="1"/>
</dbReference>
<evidence type="ECO:0000313" key="9">
    <source>
        <dbReference type="Proteomes" id="UP000632377"/>
    </source>
</evidence>
<dbReference type="InterPro" id="IPR019734">
    <property type="entry name" value="TPR_rpt"/>
</dbReference>
<evidence type="ECO:0000256" key="1">
    <source>
        <dbReference type="ARBA" id="ARBA00004496"/>
    </source>
</evidence>
<dbReference type="PROSITE" id="PS50943">
    <property type="entry name" value="HTH_CROC1"/>
    <property type="match status" value="1"/>
</dbReference>
<keyword evidence="9" id="KW-1185">Reference proteome</keyword>
<evidence type="ECO:0000256" key="5">
    <source>
        <dbReference type="ARBA" id="ARBA00038253"/>
    </source>
</evidence>
<feature type="domain" description="HTH cro/C1-type" evidence="7">
    <location>
        <begin position="10"/>
        <end position="63"/>
    </location>
</feature>
<evidence type="ECO:0000256" key="2">
    <source>
        <dbReference type="ARBA" id="ARBA00022490"/>
    </source>
</evidence>
<dbReference type="SMART" id="SM00028">
    <property type="entry name" value="TPR"/>
    <property type="match status" value="6"/>
</dbReference>
<name>A0ABS1TJC3_9CLOT</name>
<gene>
    <name evidence="8" type="ORF">JK636_23430</name>
</gene>
<evidence type="ECO:0000256" key="3">
    <source>
        <dbReference type="ARBA" id="ARBA00022737"/>
    </source>
</evidence>
<dbReference type="Gene3D" id="1.10.260.40">
    <property type="entry name" value="lambda repressor-like DNA-binding domains"/>
    <property type="match status" value="1"/>
</dbReference>
<dbReference type="InterPro" id="IPR001387">
    <property type="entry name" value="Cro/C1-type_HTH"/>
</dbReference>
<reference evidence="8 9" key="1">
    <citation type="submission" date="2021-01" db="EMBL/GenBank/DDBJ databases">
        <title>Genome public.</title>
        <authorList>
            <person name="Liu C."/>
            <person name="Sun Q."/>
        </authorList>
    </citation>
    <scope>NUCLEOTIDE SEQUENCE [LARGE SCALE GENOMIC DNA]</scope>
    <source>
        <strain evidence="8 9">YIM B02515</strain>
    </source>
</reference>
<dbReference type="Pfam" id="PF13181">
    <property type="entry name" value="TPR_8"/>
    <property type="match status" value="2"/>
</dbReference>